<dbReference type="InterPro" id="IPR001810">
    <property type="entry name" value="F-box_dom"/>
</dbReference>
<reference evidence="2 3" key="1">
    <citation type="submission" date="2015-12" db="EMBL/GenBank/DDBJ databases">
        <title>The genome of Folsomia candida.</title>
        <authorList>
            <person name="Faddeeva A."/>
            <person name="Derks M.F."/>
            <person name="Anvar Y."/>
            <person name="Smit S."/>
            <person name="Van Straalen N."/>
            <person name="Roelofs D."/>
        </authorList>
    </citation>
    <scope>NUCLEOTIDE SEQUENCE [LARGE SCALE GENOMIC DNA]</scope>
    <source>
        <strain evidence="2 3">VU population</strain>
        <tissue evidence="2">Whole body</tissue>
    </source>
</reference>
<dbReference type="Pfam" id="PF00646">
    <property type="entry name" value="F-box"/>
    <property type="match status" value="1"/>
</dbReference>
<feature type="domain" description="F-box" evidence="1">
    <location>
        <begin position="17"/>
        <end position="46"/>
    </location>
</feature>
<protein>
    <recommendedName>
        <fullName evidence="1">F-box domain-containing protein</fullName>
    </recommendedName>
</protein>
<dbReference type="PANTHER" id="PTHR13318">
    <property type="entry name" value="PARTNER OF PAIRED, ISOFORM B-RELATED"/>
    <property type="match status" value="1"/>
</dbReference>
<dbReference type="SUPFAM" id="SSF81383">
    <property type="entry name" value="F-box domain"/>
    <property type="match status" value="1"/>
</dbReference>
<sequence length="588" mass="67142">MEEETIEGTCWSHHPLLNTHIVEIIFKQCDTRTLLSCRMVCQTWNSEALRIMARDEVTALVKGKNAIENFLECMKTSDSQPFSSFSMELSALALGEQFQSTYDLIFLLKDRMTQVKFDYEMPTSSINPSELEVSSSSDNQIDDLLDDDEINPRFSHSQIITLPVLSSLQFFSTNIFPPKSPNRLPRLFDLLKTPHLTSLSVQHLYATECTSTIVKFLKNVESPISSLRIPCTELPKVVEEISNSGQLINLKYLQQLDICDLFHGSFATNETIRCIQENCQNLRNLSIELGIRVTFDAVFKLLEILSHSLKNLKLIIQDKNLLSRNMQRVNFYFPHMPKLESLFLRYANPGLVYFIEELPQLASLELETPWTRKVRGQIFPGVDSKIYTQLQTLNLTEKLTDQDVRVIRRLFPNLKTLCSSFQSNLAFQEVCQSYGDLLEVLIVDRNSSVTDTGICGLSQEDLSKFSLEGLSDATESPSKSIAMLNRLKCLKLVQLGLSWKSLVLGVCHLHDLQTLSVQATTLKVEGVDLQKNDTVLQQLSKHLPHLRNLSIWIRRNSERLNPDEMQLLNARYPQWRIDITIQAVCSVM</sequence>
<gene>
    <name evidence="2" type="ORF">Fcan01_03743</name>
</gene>
<dbReference type="AlphaFoldDB" id="A0A226F388"/>
<dbReference type="InterPro" id="IPR032675">
    <property type="entry name" value="LRR_dom_sf"/>
</dbReference>
<dbReference type="PANTHER" id="PTHR13318:SF95">
    <property type="entry name" value="F-BOX PROTEIN YLR352W"/>
    <property type="match status" value="1"/>
</dbReference>
<dbReference type="Proteomes" id="UP000198287">
    <property type="component" value="Unassembled WGS sequence"/>
</dbReference>
<dbReference type="SUPFAM" id="SSF52047">
    <property type="entry name" value="RNI-like"/>
    <property type="match status" value="1"/>
</dbReference>
<dbReference type="GO" id="GO:0019005">
    <property type="term" value="C:SCF ubiquitin ligase complex"/>
    <property type="evidence" value="ECO:0007669"/>
    <property type="project" value="TreeGrafter"/>
</dbReference>
<organism evidence="2 3">
    <name type="scientific">Folsomia candida</name>
    <name type="common">Springtail</name>
    <dbReference type="NCBI Taxonomy" id="158441"/>
    <lineage>
        <taxon>Eukaryota</taxon>
        <taxon>Metazoa</taxon>
        <taxon>Ecdysozoa</taxon>
        <taxon>Arthropoda</taxon>
        <taxon>Hexapoda</taxon>
        <taxon>Collembola</taxon>
        <taxon>Entomobryomorpha</taxon>
        <taxon>Isotomoidea</taxon>
        <taxon>Isotomidae</taxon>
        <taxon>Proisotominae</taxon>
        <taxon>Folsomia</taxon>
    </lineage>
</organism>
<evidence type="ECO:0000313" key="3">
    <source>
        <dbReference type="Proteomes" id="UP000198287"/>
    </source>
</evidence>
<keyword evidence="3" id="KW-1185">Reference proteome</keyword>
<dbReference type="OrthoDB" id="10640178at2759"/>
<evidence type="ECO:0000313" key="2">
    <source>
        <dbReference type="EMBL" id="OXA64249.1"/>
    </source>
</evidence>
<dbReference type="GO" id="GO:0031146">
    <property type="term" value="P:SCF-dependent proteasomal ubiquitin-dependent protein catabolic process"/>
    <property type="evidence" value="ECO:0007669"/>
    <property type="project" value="TreeGrafter"/>
</dbReference>
<dbReference type="InterPro" id="IPR036047">
    <property type="entry name" value="F-box-like_dom_sf"/>
</dbReference>
<accession>A0A226F388</accession>
<dbReference type="CDD" id="cd09917">
    <property type="entry name" value="F-box_SF"/>
    <property type="match status" value="1"/>
</dbReference>
<name>A0A226F388_FOLCA</name>
<dbReference type="EMBL" id="LNIX01000001">
    <property type="protein sequence ID" value="OXA64249.1"/>
    <property type="molecule type" value="Genomic_DNA"/>
</dbReference>
<proteinExistence type="predicted"/>
<dbReference type="Gene3D" id="3.80.10.10">
    <property type="entry name" value="Ribonuclease Inhibitor"/>
    <property type="match status" value="1"/>
</dbReference>
<evidence type="ECO:0000259" key="1">
    <source>
        <dbReference type="Pfam" id="PF00646"/>
    </source>
</evidence>
<comment type="caution">
    <text evidence="2">The sequence shown here is derived from an EMBL/GenBank/DDBJ whole genome shotgun (WGS) entry which is preliminary data.</text>
</comment>